<comment type="subunit">
    <text evidence="2">Homotrimer.</text>
</comment>
<dbReference type="GO" id="GO:0005634">
    <property type="term" value="C:nucleus"/>
    <property type="evidence" value="ECO:0007669"/>
    <property type="project" value="UniProtKB-SubCell"/>
</dbReference>
<dbReference type="EMBL" id="JACGCM010002030">
    <property type="protein sequence ID" value="KAF6145803.1"/>
    <property type="molecule type" value="Genomic_DNA"/>
</dbReference>
<organism evidence="13 14">
    <name type="scientific">Kingdonia uniflora</name>
    <dbReference type="NCBI Taxonomy" id="39325"/>
    <lineage>
        <taxon>Eukaryota</taxon>
        <taxon>Viridiplantae</taxon>
        <taxon>Streptophyta</taxon>
        <taxon>Embryophyta</taxon>
        <taxon>Tracheophyta</taxon>
        <taxon>Spermatophyta</taxon>
        <taxon>Magnoliopsida</taxon>
        <taxon>Ranunculales</taxon>
        <taxon>Circaeasteraceae</taxon>
        <taxon>Kingdonia</taxon>
    </lineage>
</organism>
<dbReference type="PANTHER" id="PTHR10015:SF329">
    <property type="entry name" value="HEAT STRESS TRANSCRIPTION FACTOR B-1"/>
    <property type="match status" value="1"/>
</dbReference>
<keyword evidence="7" id="KW-0804">Transcription</keyword>
<evidence type="ECO:0000256" key="4">
    <source>
        <dbReference type="ARBA" id="ARBA00023015"/>
    </source>
</evidence>
<keyword evidence="8" id="KW-0539">Nucleus</keyword>
<dbReference type="GO" id="GO:0006357">
    <property type="term" value="P:regulation of transcription by RNA polymerase II"/>
    <property type="evidence" value="ECO:0007669"/>
    <property type="project" value="TreeGrafter"/>
</dbReference>
<accession>A0A7J7LT17</accession>
<dbReference type="GO" id="GO:0003700">
    <property type="term" value="F:DNA-binding transcription factor activity"/>
    <property type="evidence" value="ECO:0007669"/>
    <property type="project" value="InterPro"/>
</dbReference>
<evidence type="ECO:0000256" key="3">
    <source>
        <dbReference type="ARBA" id="ARBA00022553"/>
    </source>
</evidence>
<evidence type="ECO:0000256" key="11">
    <source>
        <dbReference type="SAM" id="MobiDB-lite"/>
    </source>
</evidence>
<evidence type="ECO:0000256" key="2">
    <source>
        <dbReference type="ARBA" id="ARBA00011233"/>
    </source>
</evidence>
<evidence type="ECO:0000256" key="9">
    <source>
        <dbReference type="RuleBase" id="RU004020"/>
    </source>
</evidence>
<keyword evidence="14" id="KW-1185">Reference proteome</keyword>
<dbReference type="InterPro" id="IPR036390">
    <property type="entry name" value="WH_DNA-bd_sf"/>
</dbReference>
<feature type="compositionally biased region" description="Low complexity" evidence="11">
    <location>
        <begin position="122"/>
        <end position="137"/>
    </location>
</feature>
<evidence type="ECO:0000256" key="7">
    <source>
        <dbReference type="ARBA" id="ARBA00023163"/>
    </source>
</evidence>
<sequence>MANKCDPAPFLTKTYELVEDPSTDDMISWNDSGSSFVVWKSAEFARDLLPKYFKHNNFSSFVRQLNTYGFRKIVPDKWEFGNDFFKRGETDLLSGIHRRKGVSISIPRVITAVKTNNGGGSSTSNSSENQVSTSTSSPNSKNHVSDDTTTTTITQLSTLSDENEKLKRDNQVLSTEMARTKKRCEELEAYLANYANVTPNQIHTIVMEKKMQLMTTGECLVNDDDEKECKEEKGSCKLFGVWLRGKKRGRCENNVLFKGRG</sequence>
<reference evidence="13 14" key="1">
    <citation type="journal article" date="2020" name="IScience">
        <title>Genome Sequencing of the Endangered Kingdonia uniflora (Circaeasteraceae, Ranunculales) Reveals Potential Mechanisms of Evolutionary Specialization.</title>
        <authorList>
            <person name="Sun Y."/>
            <person name="Deng T."/>
            <person name="Zhang A."/>
            <person name="Moore M.J."/>
            <person name="Landis J.B."/>
            <person name="Lin N."/>
            <person name="Zhang H."/>
            <person name="Zhang X."/>
            <person name="Huang J."/>
            <person name="Zhang X."/>
            <person name="Sun H."/>
            <person name="Wang H."/>
        </authorList>
    </citation>
    <scope>NUCLEOTIDE SEQUENCE [LARGE SCALE GENOMIC DNA]</scope>
    <source>
        <strain evidence="13">TB1705</strain>
        <tissue evidence="13">Leaf</tissue>
    </source>
</reference>
<keyword evidence="4" id="KW-0805">Transcription regulation</keyword>
<keyword evidence="3" id="KW-0597">Phosphoprotein</keyword>
<dbReference type="AlphaFoldDB" id="A0A7J7LT17"/>
<comment type="subcellular location">
    <subcellularLocation>
        <location evidence="1">Nucleus</location>
    </subcellularLocation>
</comment>
<protein>
    <recommendedName>
        <fullName evidence="12">HSF-type DNA-binding domain-containing protein</fullName>
    </recommendedName>
</protein>
<keyword evidence="6" id="KW-0238">DNA-binding</keyword>
<keyword evidence="10" id="KW-0175">Coiled coil</keyword>
<dbReference type="Proteomes" id="UP000541444">
    <property type="component" value="Unassembled WGS sequence"/>
</dbReference>
<name>A0A7J7LT17_9MAGN</name>
<dbReference type="GO" id="GO:0000978">
    <property type="term" value="F:RNA polymerase II cis-regulatory region sequence-specific DNA binding"/>
    <property type="evidence" value="ECO:0007669"/>
    <property type="project" value="TreeGrafter"/>
</dbReference>
<evidence type="ECO:0000256" key="6">
    <source>
        <dbReference type="ARBA" id="ARBA00023125"/>
    </source>
</evidence>
<proteinExistence type="inferred from homology"/>
<evidence type="ECO:0000313" key="13">
    <source>
        <dbReference type="EMBL" id="KAF6145803.1"/>
    </source>
</evidence>
<evidence type="ECO:0000256" key="8">
    <source>
        <dbReference type="ARBA" id="ARBA00023242"/>
    </source>
</evidence>
<keyword evidence="5" id="KW-0346">Stress response</keyword>
<comment type="similarity">
    <text evidence="9">Belongs to the HSF family.</text>
</comment>
<dbReference type="InterPro" id="IPR000232">
    <property type="entry name" value="HSF_DNA-bd"/>
</dbReference>
<evidence type="ECO:0000313" key="14">
    <source>
        <dbReference type="Proteomes" id="UP000541444"/>
    </source>
</evidence>
<feature type="coiled-coil region" evidence="10">
    <location>
        <begin position="156"/>
        <end position="197"/>
    </location>
</feature>
<dbReference type="PANTHER" id="PTHR10015">
    <property type="entry name" value="HEAT SHOCK TRANSCRIPTION FACTOR"/>
    <property type="match status" value="1"/>
</dbReference>
<dbReference type="OrthoDB" id="60033at2759"/>
<dbReference type="SMART" id="SM00415">
    <property type="entry name" value="HSF"/>
    <property type="match status" value="1"/>
</dbReference>
<dbReference type="InterPro" id="IPR036388">
    <property type="entry name" value="WH-like_DNA-bd_sf"/>
</dbReference>
<evidence type="ECO:0000256" key="5">
    <source>
        <dbReference type="ARBA" id="ARBA00023016"/>
    </source>
</evidence>
<evidence type="ECO:0000256" key="10">
    <source>
        <dbReference type="SAM" id="Coils"/>
    </source>
</evidence>
<dbReference type="Pfam" id="PF00447">
    <property type="entry name" value="HSF_DNA-bind"/>
    <property type="match status" value="1"/>
</dbReference>
<evidence type="ECO:0000256" key="1">
    <source>
        <dbReference type="ARBA" id="ARBA00004123"/>
    </source>
</evidence>
<dbReference type="SUPFAM" id="SSF46785">
    <property type="entry name" value="Winged helix' DNA-binding domain"/>
    <property type="match status" value="1"/>
</dbReference>
<gene>
    <name evidence="13" type="ORF">GIB67_016252</name>
</gene>
<feature type="domain" description="HSF-type DNA-binding" evidence="12">
    <location>
        <begin position="49"/>
        <end position="73"/>
    </location>
</feature>
<evidence type="ECO:0000259" key="12">
    <source>
        <dbReference type="PROSITE" id="PS00434"/>
    </source>
</evidence>
<dbReference type="Gene3D" id="1.10.10.10">
    <property type="entry name" value="Winged helix-like DNA-binding domain superfamily/Winged helix DNA-binding domain"/>
    <property type="match status" value="1"/>
</dbReference>
<dbReference type="PROSITE" id="PS00434">
    <property type="entry name" value="HSF_DOMAIN"/>
    <property type="match status" value="1"/>
</dbReference>
<comment type="caution">
    <text evidence="13">The sequence shown here is derived from an EMBL/GenBank/DDBJ whole genome shotgun (WGS) entry which is preliminary data.</text>
</comment>
<feature type="region of interest" description="Disordered" evidence="11">
    <location>
        <begin position="115"/>
        <end position="150"/>
    </location>
</feature>
<dbReference type="FunFam" id="1.10.10.10:FF:000037">
    <property type="entry name" value="Heat stress transcription factor B-4"/>
    <property type="match status" value="1"/>
</dbReference>
<dbReference type="PRINTS" id="PR00056">
    <property type="entry name" value="HSFDOMAIN"/>
</dbReference>